<keyword evidence="3" id="KW-0472">Membrane</keyword>
<proteinExistence type="predicted"/>
<evidence type="ECO:0000256" key="1">
    <source>
        <dbReference type="SAM" id="Coils"/>
    </source>
</evidence>
<evidence type="ECO:0000256" key="2">
    <source>
        <dbReference type="SAM" id="MobiDB-lite"/>
    </source>
</evidence>
<comment type="caution">
    <text evidence="4">The sequence shown here is derived from an EMBL/GenBank/DDBJ whole genome shotgun (WGS) entry which is preliminary data.</text>
</comment>
<evidence type="ECO:0000256" key="3">
    <source>
        <dbReference type="SAM" id="Phobius"/>
    </source>
</evidence>
<keyword evidence="3" id="KW-1133">Transmembrane helix</keyword>
<evidence type="ECO:0000313" key="5">
    <source>
        <dbReference type="Proteomes" id="UP001235849"/>
    </source>
</evidence>
<keyword evidence="5" id="KW-1185">Reference proteome</keyword>
<sequence>MLLNSSSQDGFQQEGSIDVRPFIDPEDGGSLNETPSSSIPMYLTLMVSIIALSLILPKVLGIISVLKKARDYQDSELVFISDLATQYSLEQDEVLNNLEQLEIEMQYEEESGKPCISGDSSERFKDYLAQKHSEKDCSEGVEESSQPKIKTIKWLKVCYECCVDFIRSIFSK</sequence>
<feature type="transmembrane region" description="Helical" evidence="3">
    <location>
        <begin position="39"/>
        <end position="60"/>
    </location>
</feature>
<keyword evidence="3" id="KW-0812">Transmembrane</keyword>
<dbReference type="RefSeq" id="WP_283768006.1">
    <property type="nucleotide sequence ID" value="NZ_JAQOSO010000087.1"/>
</dbReference>
<feature type="coiled-coil region" evidence="1">
    <location>
        <begin position="84"/>
        <end position="111"/>
    </location>
</feature>
<feature type="region of interest" description="Disordered" evidence="2">
    <location>
        <begin position="1"/>
        <end position="35"/>
    </location>
</feature>
<gene>
    <name evidence="4" type="ORF">PMG25_16585</name>
</gene>
<keyword evidence="1" id="KW-0175">Coiled coil</keyword>
<accession>A0ABT7B948</accession>
<feature type="compositionally biased region" description="Polar residues" evidence="2">
    <location>
        <begin position="1"/>
        <end position="15"/>
    </location>
</feature>
<reference evidence="4 5" key="1">
    <citation type="submission" date="2023-01" db="EMBL/GenBank/DDBJ databases">
        <title>Novel diversity within Roseofilum (Cyanobacteria; Desertifilaceae) from marine benthic mats with descriptions of four novel species.</title>
        <authorList>
            <person name="Wang Y."/>
            <person name="Berthold D.E."/>
            <person name="Hu J."/>
            <person name="Lefler F.W."/>
            <person name="Laughinghouse H.D. IV."/>
        </authorList>
    </citation>
    <scope>NUCLEOTIDE SEQUENCE [LARGE SCALE GENOMIC DNA]</scope>
    <source>
        <strain evidence="4 5">BLCC-M114</strain>
    </source>
</reference>
<name>A0ABT7B948_9CYAN</name>
<dbReference type="EMBL" id="JAQOSO010000087">
    <property type="protein sequence ID" value="MDJ1175707.1"/>
    <property type="molecule type" value="Genomic_DNA"/>
</dbReference>
<evidence type="ECO:0000313" key="4">
    <source>
        <dbReference type="EMBL" id="MDJ1175707.1"/>
    </source>
</evidence>
<protein>
    <submittedName>
        <fullName evidence="4">Uncharacterized protein</fullName>
    </submittedName>
</protein>
<dbReference type="Proteomes" id="UP001235849">
    <property type="component" value="Unassembled WGS sequence"/>
</dbReference>
<organism evidence="4 5">
    <name type="scientific">Roseofilum capinflatum BLCC-M114</name>
    <dbReference type="NCBI Taxonomy" id="3022440"/>
    <lineage>
        <taxon>Bacteria</taxon>
        <taxon>Bacillati</taxon>
        <taxon>Cyanobacteriota</taxon>
        <taxon>Cyanophyceae</taxon>
        <taxon>Desertifilales</taxon>
        <taxon>Desertifilaceae</taxon>
        <taxon>Roseofilum</taxon>
        <taxon>Roseofilum capinflatum</taxon>
    </lineage>
</organism>